<reference evidence="7" key="1">
    <citation type="submission" date="2022-05" db="EMBL/GenBank/DDBJ databases">
        <title>Sphingomonas sp. strain MG17 Genome sequencing and assembly.</title>
        <authorList>
            <person name="Kim I."/>
        </authorList>
    </citation>
    <scope>NUCLEOTIDE SEQUENCE</scope>
    <source>
        <strain evidence="7">MG17</strain>
    </source>
</reference>
<keyword evidence="5" id="KW-0411">Iron-sulfur</keyword>
<keyword evidence="8" id="KW-1185">Reference proteome</keyword>
<dbReference type="InterPro" id="IPR017941">
    <property type="entry name" value="Rieske_2Fe-2S"/>
</dbReference>
<evidence type="ECO:0000313" key="7">
    <source>
        <dbReference type="EMBL" id="MCP3731372.1"/>
    </source>
</evidence>
<keyword evidence="3" id="KW-0560">Oxidoreductase</keyword>
<dbReference type="SUPFAM" id="SSF50022">
    <property type="entry name" value="ISP domain"/>
    <property type="match status" value="1"/>
</dbReference>
<dbReference type="EMBL" id="JAMLDX010000009">
    <property type="protein sequence ID" value="MCP3731372.1"/>
    <property type="molecule type" value="Genomic_DNA"/>
</dbReference>
<keyword evidence="2" id="KW-0479">Metal-binding</keyword>
<dbReference type="RefSeq" id="WP_254293918.1">
    <property type="nucleotide sequence ID" value="NZ_JAMLDX010000009.1"/>
</dbReference>
<dbReference type="GO" id="GO:0051537">
    <property type="term" value="F:2 iron, 2 sulfur cluster binding"/>
    <property type="evidence" value="ECO:0007669"/>
    <property type="project" value="UniProtKB-KW"/>
</dbReference>
<dbReference type="Proteomes" id="UP001139451">
    <property type="component" value="Unassembled WGS sequence"/>
</dbReference>
<evidence type="ECO:0000313" key="8">
    <source>
        <dbReference type="Proteomes" id="UP001139451"/>
    </source>
</evidence>
<dbReference type="Gene3D" id="2.102.10.10">
    <property type="entry name" value="Rieske [2Fe-2S] iron-sulphur domain"/>
    <property type="match status" value="1"/>
</dbReference>
<dbReference type="PANTHER" id="PTHR21266">
    <property type="entry name" value="IRON-SULFUR DOMAIN CONTAINING PROTEIN"/>
    <property type="match status" value="1"/>
</dbReference>
<dbReference type="PANTHER" id="PTHR21266:SF60">
    <property type="entry name" value="3-KETOSTEROID-9-ALPHA-MONOOXYGENASE, OXYGENASE COMPONENT"/>
    <property type="match status" value="1"/>
</dbReference>
<keyword evidence="4" id="KW-0408">Iron</keyword>
<dbReference type="GO" id="GO:0051213">
    <property type="term" value="F:dioxygenase activity"/>
    <property type="evidence" value="ECO:0007669"/>
    <property type="project" value="UniProtKB-KW"/>
</dbReference>
<dbReference type="AlphaFoldDB" id="A0A9X2HJS0"/>
<dbReference type="InterPro" id="IPR050584">
    <property type="entry name" value="Cholesterol_7-desaturase"/>
</dbReference>
<name>A0A9X2HJS0_9SPHN</name>
<dbReference type="InterPro" id="IPR044043">
    <property type="entry name" value="VanA_C_cat"/>
</dbReference>
<dbReference type="Gene3D" id="3.90.380.10">
    <property type="entry name" value="Naphthalene 1,2-dioxygenase Alpha Subunit, Chain A, domain 1"/>
    <property type="match status" value="1"/>
</dbReference>
<evidence type="ECO:0000256" key="5">
    <source>
        <dbReference type="ARBA" id="ARBA00023014"/>
    </source>
</evidence>
<dbReference type="Pfam" id="PF00355">
    <property type="entry name" value="Rieske"/>
    <property type="match status" value="1"/>
</dbReference>
<evidence type="ECO:0000256" key="2">
    <source>
        <dbReference type="ARBA" id="ARBA00022723"/>
    </source>
</evidence>
<dbReference type="InterPro" id="IPR036922">
    <property type="entry name" value="Rieske_2Fe-2S_sf"/>
</dbReference>
<keyword evidence="1" id="KW-0001">2Fe-2S</keyword>
<evidence type="ECO:0000256" key="3">
    <source>
        <dbReference type="ARBA" id="ARBA00023002"/>
    </source>
</evidence>
<gene>
    <name evidence="7" type="ORF">M9978_13145</name>
</gene>
<protein>
    <submittedName>
        <fullName evidence="7">Aromatic ring-hydroxylating dioxygenase subunit alpha</fullName>
    </submittedName>
</protein>
<feature type="domain" description="Rieske" evidence="6">
    <location>
        <begin position="8"/>
        <end position="111"/>
    </location>
</feature>
<dbReference type="PROSITE" id="PS51296">
    <property type="entry name" value="RIESKE"/>
    <property type="match status" value="1"/>
</dbReference>
<keyword evidence="7" id="KW-0223">Dioxygenase</keyword>
<sequence length="345" mass="38687">MRALKNIWYMAAWAEEIQPGELFHRTLLEQHILFFRDGTGAVKAIGNRCPHRFAPLHLGKQVGDAVECRYHGLRFGADGQCVFNPQGNGAIPRAATVPAYATVERYGVVWIWMGDPDRANREVLPQFPILEPADYAVGHGYLKAKAHYELESDNIMDLSHIEFLHPLFSTEAVRRGKTESAQEGDIVWSKRFITDDTLPSFLEEIFGLEPGTPADRWLDCRWQAPALIELYSGATPTGRPREEGREAPSVHFFTPETERTTHYFYGMCCPRSSGGAMADEIARMQTEAVREPFMTEDLPVVEGQQQMIGDVDFWSLKPVLLPGDAGAGRARRVLERRIAAEEAAG</sequence>
<organism evidence="7 8">
    <name type="scientific">Sphingomonas tagetis</name>
    <dbReference type="NCBI Taxonomy" id="2949092"/>
    <lineage>
        <taxon>Bacteria</taxon>
        <taxon>Pseudomonadati</taxon>
        <taxon>Pseudomonadota</taxon>
        <taxon>Alphaproteobacteria</taxon>
        <taxon>Sphingomonadales</taxon>
        <taxon>Sphingomonadaceae</taxon>
        <taxon>Sphingomonas</taxon>
    </lineage>
</organism>
<accession>A0A9X2HJS0</accession>
<dbReference type="Pfam" id="PF19112">
    <property type="entry name" value="VanA_C"/>
    <property type="match status" value="1"/>
</dbReference>
<evidence type="ECO:0000256" key="1">
    <source>
        <dbReference type="ARBA" id="ARBA00022714"/>
    </source>
</evidence>
<proteinExistence type="predicted"/>
<evidence type="ECO:0000259" key="6">
    <source>
        <dbReference type="PROSITE" id="PS51296"/>
    </source>
</evidence>
<evidence type="ECO:0000256" key="4">
    <source>
        <dbReference type="ARBA" id="ARBA00023004"/>
    </source>
</evidence>
<comment type="caution">
    <text evidence="7">The sequence shown here is derived from an EMBL/GenBank/DDBJ whole genome shotgun (WGS) entry which is preliminary data.</text>
</comment>
<dbReference type="GO" id="GO:0046872">
    <property type="term" value="F:metal ion binding"/>
    <property type="evidence" value="ECO:0007669"/>
    <property type="project" value="UniProtKB-KW"/>
</dbReference>
<dbReference type="SUPFAM" id="SSF55961">
    <property type="entry name" value="Bet v1-like"/>
    <property type="match status" value="1"/>
</dbReference>